<dbReference type="EMBL" id="BHYK01000005">
    <property type="protein sequence ID" value="GCD09474.1"/>
    <property type="molecule type" value="Genomic_DNA"/>
</dbReference>
<evidence type="ECO:0000313" key="2">
    <source>
        <dbReference type="EMBL" id="GCD09474.1"/>
    </source>
</evidence>
<protein>
    <recommendedName>
        <fullName evidence="4">DUF2953 domain-containing protein</fullName>
    </recommendedName>
</protein>
<keyword evidence="1" id="KW-0812">Transmembrane</keyword>
<reference evidence="2 3" key="1">
    <citation type="submission" date="2018-11" db="EMBL/GenBank/DDBJ databases">
        <title>Genome sequencing and assembly of Clostridium tagluense strain A121.</title>
        <authorList>
            <person name="Murakami T."/>
            <person name="Segawa T."/>
            <person name="Shcherbakova V.A."/>
            <person name="Mori H."/>
            <person name="Yoshimura Y."/>
        </authorList>
    </citation>
    <scope>NUCLEOTIDE SEQUENCE [LARGE SCALE GENOMIC DNA]</scope>
    <source>
        <strain evidence="2 3">A121</strain>
    </source>
</reference>
<name>A0A401UIV7_9CLOT</name>
<keyword evidence="3" id="KW-1185">Reference proteome</keyword>
<evidence type="ECO:0000256" key="1">
    <source>
        <dbReference type="SAM" id="Phobius"/>
    </source>
</evidence>
<proteinExistence type="predicted"/>
<dbReference type="InterPro" id="IPR021338">
    <property type="entry name" value="DUF2953"/>
</dbReference>
<sequence length="194" mass="22436">MFKGIIVFLLTLTIILFPIPLKITLKYKNKVLEIYIYNKKIKAKTPSKDKVNSKIKTMEKEIAKADFLKSLTFNDFKLIINKIKNLKFKPTMSLNTYLEYGFDDAAFVAILFGLIHSTYSFFYLLLQKFTKVKKIDLKVTPHFKENDINMEISGIIYANLGKIIYISFVMISCLISIKHKKTNSKKYKGGNVHG</sequence>
<keyword evidence="1" id="KW-0472">Membrane</keyword>
<dbReference type="Proteomes" id="UP000287872">
    <property type="component" value="Unassembled WGS sequence"/>
</dbReference>
<evidence type="ECO:0000313" key="3">
    <source>
        <dbReference type="Proteomes" id="UP000287872"/>
    </source>
</evidence>
<evidence type="ECO:0008006" key="4">
    <source>
        <dbReference type="Google" id="ProtNLM"/>
    </source>
</evidence>
<dbReference type="OrthoDB" id="1912805at2"/>
<keyword evidence="1" id="KW-1133">Transmembrane helix</keyword>
<feature type="transmembrane region" description="Helical" evidence="1">
    <location>
        <begin position="105"/>
        <end position="126"/>
    </location>
</feature>
<gene>
    <name evidence="2" type="ORF">Ctaglu_10970</name>
</gene>
<dbReference type="Pfam" id="PF11167">
    <property type="entry name" value="DUF2953"/>
    <property type="match status" value="1"/>
</dbReference>
<organism evidence="2 3">
    <name type="scientific">Clostridium tagluense</name>
    <dbReference type="NCBI Taxonomy" id="360422"/>
    <lineage>
        <taxon>Bacteria</taxon>
        <taxon>Bacillati</taxon>
        <taxon>Bacillota</taxon>
        <taxon>Clostridia</taxon>
        <taxon>Eubacteriales</taxon>
        <taxon>Clostridiaceae</taxon>
        <taxon>Clostridium</taxon>
    </lineage>
</organism>
<dbReference type="AlphaFoldDB" id="A0A401UIV7"/>
<feature type="transmembrane region" description="Helical" evidence="1">
    <location>
        <begin position="155"/>
        <end position="177"/>
    </location>
</feature>
<dbReference type="RefSeq" id="WP_124998925.1">
    <property type="nucleotide sequence ID" value="NZ_BHYK01000005.1"/>
</dbReference>
<comment type="caution">
    <text evidence="2">The sequence shown here is derived from an EMBL/GenBank/DDBJ whole genome shotgun (WGS) entry which is preliminary data.</text>
</comment>
<feature type="transmembrane region" description="Helical" evidence="1">
    <location>
        <begin position="6"/>
        <end position="25"/>
    </location>
</feature>
<accession>A0A401UIV7</accession>